<keyword evidence="3" id="KW-0645">Protease</keyword>
<comment type="similarity">
    <text evidence="1">Belongs to the peptidase S66 family.</text>
</comment>
<sequence length="364" mass="39408">MHRRNLIQSLVAAPLLAAAGGASNASAAQGGGSELAAAGFSADNLGKDLLRPRRLQKGMTVGLVTPASNVWEDEDIRFASEVVQSLGFQVKEGENLYRRSQYLAGPDEARARDFNAMFADPEVDAVFCLRGGYGTPRILPLLDYAAIRNNPKVLLGYSDITALLNAIYHRSGVITFHGPIAAQNFTDYTYSEYQKVLAHGERPVPLGAPPPFEDAAPGRVERENRITRFSGGRARGRLIGGNLTLMSSLLGTPYCPDFRGKILFLEDVGEAPYRVDRMLTQMWLAGKLQQVAGIAFGKFTEAETSGNTFSMEHVLRERCADLGIPVVRGLMFGHVEDQTVVPVGAEAELDGDAGTLVLRDQVVV</sequence>
<dbReference type="PIRSF" id="PIRSF028757">
    <property type="entry name" value="LD-carboxypeptidase"/>
    <property type="match status" value="1"/>
</dbReference>
<dbReference type="InterPro" id="IPR027478">
    <property type="entry name" value="LdcA_N"/>
</dbReference>
<feature type="chain" id="PRO_5046920139" evidence="6">
    <location>
        <begin position="28"/>
        <end position="364"/>
    </location>
</feature>
<feature type="domain" description="LD-carboxypeptidase N-terminal" evidence="7">
    <location>
        <begin position="61"/>
        <end position="178"/>
    </location>
</feature>
<protein>
    <submittedName>
        <fullName evidence="9">LD-carboxypeptidase</fullName>
    </submittedName>
</protein>
<evidence type="ECO:0000256" key="6">
    <source>
        <dbReference type="SAM" id="SignalP"/>
    </source>
</evidence>
<feature type="domain" description="LD-carboxypeptidase C-terminal" evidence="8">
    <location>
        <begin position="235"/>
        <end position="349"/>
    </location>
</feature>
<keyword evidence="4" id="KW-0378">Hydrolase</keyword>
<evidence type="ECO:0000256" key="1">
    <source>
        <dbReference type="ARBA" id="ARBA00010233"/>
    </source>
</evidence>
<dbReference type="SUPFAM" id="SSF141986">
    <property type="entry name" value="LD-carboxypeptidase A C-terminal domain-like"/>
    <property type="match status" value="1"/>
</dbReference>
<dbReference type="InterPro" id="IPR040449">
    <property type="entry name" value="Peptidase_S66_N"/>
</dbReference>
<dbReference type="Gene3D" id="3.40.50.10740">
    <property type="entry name" value="Class I glutamine amidotransferase-like"/>
    <property type="match status" value="1"/>
</dbReference>
<dbReference type="PANTHER" id="PTHR30237:SF2">
    <property type="entry name" value="MUREIN TETRAPEPTIDE CARBOXYPEPTIDASE"/>
    <property type="match status" value="1"/>
</dbReference>
<accession>A0ABY8NFN9</accession>
<dbReference type="InterPro" id="IPR027461">
    <property type="entry name" value="Carboxypeptidase_A_C_sf"/>
</dbReference>
<evidence type="ECO:0000259" key="7">
    <source>
        <dbReference type="Pfam" id="PF02016"/>
    </source>
</evidence>
<dbReference type="InterPro" id="IPR040921">
    <property type="entry name" value="Peptidase_S66C"/>
</dbReference>
<dbReference type="Pfam" id="PF02016">
    <property type="entry name" value="Peptidase_S66"/>
    <property type="match status" value="1"/>
</dbReference>
<dbReference type="Proteomes" id="UP001236500">
    <property type="component" value="Chromosome"/>
</dbReference>
<keyword evidence="10" id="KW-1185">Reference proteome</keyword>
<dbReference type="Pfam" id="PF17676">
    <property type="entry name" value="Peptidase_S66C"/>
    <property type="match status" value="1"/>
</dbReference>
<evidence type="ECO:0000313" key="9">
    <source>
        <dbReference type="EMBL" id="WGL16308.1"/>
    </source>
</evidence>
<dbReference type="RefSeq" id="WP_280319899.1">
    <property type="nucleotide sequence ID" value="NZ_CP118605.1"/>
</dbReference>
<dbReference type="CDD" id="cd07025">
    <property type="entry name" value="Peptidase_S66"/>
    <property type="match status" value="1"/>
</dbReference>
<dbReference type="Gene3D" id="3.50.30.60">
    <property type="entry name" value="LD-carboxypeptidase A C-terminal domain-like"/>
    <property type="match status" value="1"/>
</dbReference>
<dbReference type="InterPro" id="IPR003507">
    <property type="entry name" value="S66_fam"/>
</dbReference>
<evidence type="ECO:0000256" key="5">
    <source>
        <dbReference type="ARBA" id="ARBA00022825"/>
    </source>
</evidence>
<proteinExistence type="inferred from homology"/>
<keyword evidence="6" id="KW-0732">Signal</keyword>
<dbReference type="EMBL" id="CP118605">
    <property type="protein sequence ID" value="WGL16308.1"/>
    <property type="molecule type" value="Genomic_DNA"/>
</dbReference>
<keyword evidence="5" id="KW-0720">Serine protease</keyword>
<name>A0ABY8NFN9_9GAMM</name>
<evidence type="ECO:0000256" key="4">
    <source>
        <dbReference type="ARBA" id="ARBA00022801"/>
    </source>
</evidence>
<gene>
    <name evidence="9" type="ORF">PVT68_16255</name>
</gene>
<evidence type="ECO:0000256" key="2">
    <source>
        <dbReference type="ARBA" id="ARBA00022645"/>
    </source>
</evidence>
<evidence type="ECO:0000256" key="3">
    <source>
        <dbReference type="ARBA" id="ARBA00022670"/>
    </source>
</evidence>
<evidence type="ECO:0000313" key="10">
    <source>
        <dbReference type="Proteomes" id="UP001236500"/>
    </source>
</evidence>
<dbReference type="SUPFAM" id="SSF52317">
    <property type="entry name" value="Class I glutamine amidotransferase-like"/>
    <property type="match status" value="1"/>
</dbReference>
<keyword evidence="2" id="KW-0121">Carboxypeptidase</keyword>
<dbReference type="PANTHER" id="PTHR30237">
    <property type="entry name" value="MURAMOYLTETRAPEPTIDE CARBOXYPEPTIDASE"/>
    <property type="match status" value="1"/>
</dbReference>
<reference evidence="9 10" key="1">
    <citation type="submission" date="2023-02" db="EMBL/GenBank/DDBJ databases">
        <title>Description and genomic characterization of Microbulbifer bruguierae sp. nov., isolated from the sediment of mangrove plant Bruguiera sexangula.</title>
        <authorList>
            <person name="Long M."/>
        </authorList>
    </citation>
    <scope>NUCLEOTIDE SEQUENCE [LARGE SCALE GENOMIC DNA]</scope>
    <source>
        <strain evidence="9 10">H12</strain>
    </source>
</reference>
<organism evidence="9 10">
    <name type="scientific">Microbulbifer bruguierae</name>
    <dbReference type="NCBI Taxonomy" id="3029061"/>
    <lineage>
        <taxon>Bacteria</taxon>
        <taxon>Pseudomonadati</taxon>
        <taxon>Pseudomonadota</taxon>
        <taxon>Gammaproteobacteria</taxon>
        <taxon>Cellvibrionales</taxon>
        <taxon>Microbulbiferaceae</taxon>
        <taxon>Microbulbifer</taxon>
    </lineage>
</organism>
<evidence type="ECO:0000259" key="8">
    <source>
        <dbReference type="Pfam" id="PF17676"/>
    </source>
</evidence>
<dbReference type="InterPro" id="IPR029062">
    <property type="entry name" value="Class_I_gatase-like"/>
</dbReference>
<feature type="signal peptide" evidence="6">
    <location>
        <begin position="1"/>
        <end position="27"/>
    </location>
</feature>